<evidence type="ECO:0000256" key="6">
    <source>
        <dbReference type="HAMAP-Rule" id="MF_00693"/>
    </source>
</evidence>
<dbReference type="EMBL" id="NOZQ01000214">
    <property type="protein sequence ID" value="OYD13812.1"/>
    <property type="molecule type" value="Genomic_DNA"/>
</dbReference>
<dbReference type="FunFam" id="3.30.70.980:FF:000002">
    <property type="entry name" value="Probable transcriptional regulatory protein YebC"/>
    <property type="match status" value="1"/>
</dbReference>
<dbReference type="SUPFAM" id="SSF75625">
    <property type="entry name" value="YebC-like"/>
    <property type="match status" value="1"/>
</dbReference>
<dbReference type="HAMAP" id="MF_00693">
    <property type="entry name" value="Transcrip_reg_TACO1"/>
    <property type="match status" value="1"/>
</dbReference>
<dbReference type="AlphaFoldDB" id="A0A235BNR1"/>
<keyword evidence="4 6" id="KW-0238">DNA-binding</keyword>
<dbReference type="Gene3D" id="3.30.70.980">
    <property type="match status" value="2"/>
</dbReference>
<dbReference type="PANTHER" id="PTHR12532:SF6">
    <property type="entry name" value="TRANSCRIPTIONAL REGULATORY PROTEIN YEBC-RELATED"/>
    <property type="match status" value="1"/>
</dbReference>
<keyword evidence="3 6" id="KW-0805">Transcription regulation</keyword>
<proteinExistence type="inferred from homology"/>
<dbReference type="InterPro" id="IPR029072">
    <property type="entry name" value="YebC-like"/>
</dbReference>
<evidence type="ECO:0000256" key="1">
    <source>
        <dbReference type="ARBA" id="ARBA00008724"/>
    </source>
</evidence>
<dbReference type="GO" id="GO:0005829">
    <property type="term" value="C:cytosol"/>
    <property type="evidence" value="ECO:0007669"/>
    <property type="project" value="TreeGrafter"/>
</dbReference>
<feature type="domain" description="TACO1/YebC-like second and third" evidence="7">
    <location>
        <begin position="82"/>
        <end position="237"/>
    </location>
</feature>
<evidence type="ECO:0000256" key="3">
    <source>
        <dbReference type="ARBA" id="ARBA00023015"/>
    </source>
</evidence>
<dbReference type="FunFam" id="1.10.10.200:FF:000002">
    <property type="entry name" value="Probable transcriptional regulatory protein CLM62_37755"/>
    <property type="match status" value="1"/>
</dbReference>
<dbReference type="GO" id="GO:0006355">
    <property type="term" value="P:regulation of DNA-templated transcription"/>
    <property type="evidence" value="ECO:0007669"/>
    <property type="project" value="UniProtKB-UniRule"/>
</dbReference>
<comment type="subcellular location">
    <subcellularLocation>
        <location evidence="6">Cytoplasm</location>
    </subcellularLocation>
</comment>
<evidence type="ECO:0000313" key="10">
    <source>
        <dbReference type="Proteomes" id="UP000215215"/>
    </source>
</evidence>
<dbReference type="Pfam" id="PF20772">
    <property type="entry name" value="TACO1_YebC_N"/>
    <property type="match status" value="1"/>
</dbReference>
<evidence type="ECO:0000256" key="5">
    <source>
        <dbReference type="ARBA" id="ARBA00023163"/>
    </source>
</evidence>
<dbReference type="NCBIfam" id="TIGR01033">
    <property type="entry name" value="YebC/PmpR family DNA-binding transcriptional regulator"/>
    <property type="match status" value="1"/>
</dbReference>
<name>A0A235BNR1_UNCW3</name>
<dbReference type="GO" id="GO:0003677">
    <property type="term" value="F:DNA binding"/>
    <property type="evidence" value="ECO:0007669"/>
    <property type="project" value="UniProtKB-UniRule"/>
</dbReference>
<dbReference type="InterPro" id="IPR049083">
    <property type="entry name" value="TACO1_YebC_N"/>
</dbReference>
<feature type="domain" description="TACO1/YebC-like N-terminal" evidence="8">
    <location>
        <begin position="5"/>
        <end position="76"/>
    </location>
</feature>
<protein>
    <recommendedName>
        <fullName evidence="6">Probable transcriptional regulatory protein CH333_09755</fullName>
    </recommendedName>
</protein>
<evidence type="ECO:0000256" key="4">
    <source>
        <dbReference type="ARBA" id="ARBA00023125"/>
    </source>
</evidence>
<evidence type="ECO:0000256" key="2">
    <source>
        <dbReference type="ARBA" id="ARBA00022490"/>
    </source>
</evidence>
<organism evidence="9 10">
    <name type="scientific">candidate division WOR-3 bacterium JGI_Cruoil_03_44_89</name>
    <dbReference type="NCBI Taxonomy" id="1973748"/>
    <lineage>
        <taxon>Bacteria</taxon>
        <taxon>Bacteria division WOR-3</taxon>
    </lineage>
</organism>
<dbReference type="InterPro" id="IPR002876">
    <property type="entry name" value="Transcrip_reg_TACO1-like"/>
</dbReference>
<reference evidence="9 10" key="1">
    <citation type="submission" date="2017-07" db="EMBL/GenBank/DDBJ databases">
        <title>Recovery of genomes from metagenomes via a dereplication, aggregation, and scoring strategy.</title>
        <authorList>
            <person name="Sieber C.M."/>
            <person name="Probst A.J."/>
            <person name="Sharrar A."/>
            <person name="Thomas B.C."/>
            <person name="Hess M."/>
            <person name="Tringe S.G."/>
            <person name="Banfield J.F."/>
        </authorList>
    </citation>
    <scope>NUCLEOTIDE SEQUENCE [LARGE SCALE GENOMIC DNA]</scope>
    <source>
        <strain evidence="9">JGI_Cruoil_03_44_89</strain>
    </source>
</reference>
<comment type="caution">
    <text evidence="9">The sequence shown here is derived from an EMBL/GenBank/DDBJ whole genome shotgun (WGS) entry which is preliminary data.</text>
</comment>
<evidence type="ECO:0000259" key="8">
    <source>
        <dbReference type="Pfam" id="PF20772"/>
    </source>
</evidence>
<accession>A0A235BNR1</accession>
<dbReference type="Pfam" id="PF01709">
    <property type="entry name" value="Transcrip_reg"/>
    <property type="match status" value="1"/>
</dbReference>
<dbReference type="NCBIfam" id="NF009044">
    <property type="entry name" value="PRK12378.1"/>
    <property type="match status" value="1"/>
</dbReference>
<dbReference type="InterPro" id="IPR026564">
    <property type="entry name" value="Transcrip_reg_TACO1-like_dom3"/>
</dbReference>
<sequence length="248" mass="27581">MSGHSKWAQIKRKKGKLDAQRGRTFTRLIREITVAARQGGGNPETNSRLRSAVDTAKAQNMPQDNIKKAIMRGTGELEGINYEEISYEGYGPCGVAILIEALTDNKNRTTSEIRHILSHHGGNLGENGCVSWMFKDKGIIYIDKERVDEERLLTIALDAGAEDVIAEDDSYQIITSPKDFETLKSTLKSGGIEYSSAELTKSPQSTIKIGEKDTKSILKLMDVLEEHDDVQHIYANFDIPDELLKEAV</sequence>
<gene>
    <name evidence="9" type="ORF">CH333_09755</name>
</gene>
<keyword evidence="2 6" id="KW-0963">Cytoplasm</keyword>
<evidence type="ECO:0000259" key="7">
    <source>
        <dbReference type="Pfam" id="PF01709"/>
    </source>
</evidence>
<dbReference type="Gene3D" id="1.10.10.200">
    <property type="match status" value="1"/>
</dbReference>
<comment type="similarity">
    <text evidence="1 6">Belongs to the TACO1 family.</text>
</comment>
<dbReference type="PANTHER" id="PTHR12532">
    <property type="entry name" value="TRANSLATIONAL ACTIVATOR OF CYTOCHROME C OXIDASE 1"/>
    <property type="match status" value="1"/>
</dbReference>
<keyword evidence="5 6" id="KW-0804">Transcription</keyword>
<dbReference type="InterPro" id="IPR048300">
    <property type="entry name" value="TACO1_YebC-like_2nd/3rd_dom"/>
</dbReference>
<dbReference type="InterPro" id="IPR017856">
    <property type="entry name" value="Integrase-like_N"/>
</dbReference>
<dbReference type="NCBIfam" id="NF001030">
    <property type="entry name" value="PRK00110.1"/>
    <property type="match status" value="1"/>
</dbReference>
<dbReference type="Proteomes" id="UP000215215">
    <property type="component" value="Unassembled WGS sequence"/>
</dbReference>
<evidence type="ECO:0000313" key="9">
    <source>
        <dbReference type="EMBL" id="OYD13812.1"/>
    </source>
</evidence>